<evidence type="ECO:0000256" key="3">
    <source>
        <dbReference type="ARBA" id="ARBA00022723"/>
    </source>
</evidence>
<dbReference type="PRINTS" id="PR00730">
    <property type="entry name" value="THERMOLYSIN"/>
</dbReference>
<dbReference type="EMBL" id="BMCW01000002">
    <property type="protein sequence ID" value="GGG53808.1"/>
    <property type="molecule type" value="Genomic_DNA"/>
</dbReference>
<dbReference type="PANTHER" id="PTHR33794">
    <property type="entry name" value="BACILLOLYSIN"/>
    <property type="match status" value="1"/>
</dbReference>
<dbReference type="Gene3D" id="1.10.390.10">
    <property type="entry name" value="Neutral Protease Domain 2"/>
    <property type="match status" value="1"/>
</dbReference>
<keyword evidence="4 9" id="KW-0732">Signal</keyword>
<keyword evidence="6" id="KW-0862">Zinc</keyword>
<proteinExistence type="inferred from homology"/>
<protein>
    <submittedName>
        <fullName evidence="12">Putative secreted protein (Por secretion system target)</fullName>
    </submittedName>
</protein>
<keyword evidence="14" id="KW-1185">Reference proteome</keyword>
<evidence type="ECO:0000313" key="13">
    <source>
        <dbReference type="Proteomes" id="UP000285906"/>
    </source>
</evidence>
<dbReference type="InterPro" id="IPR001570">
    <property type="entry name" value="Peptidase_M4_C_domain"/>
</dbReference>
<dbReference type="PROSITE" id="PS50853">
    <property type="entry name" value="FN3"/>
    <property type="match status" value="1"/>
</dbReference>
<gene>
    <name evidence="12" type="ORF">BXY58_1075</name>
    <name evidence="11" type="ORF">GCM10007332_14360</name>
</gene>
<dbReference type="GO" id="GO:0004222">
    <property type="term" value="F:metalloendopeptidase activity"/>
    <property type="evidence" value="ECO:0007669"/>
    <property type="project" value="InterPro"/>
</dbReference>
<dbReference type="SUPFAM" id="SSF49265">
    <property type="entry name" value="Fibronectin type III"/>
    <property type="match status" value="1"/>
</dbReference>
<keyword evidence="7" id="KW-0482">Metalloprotease</keyword>
<evidence type="ECO:0000313" key="14">
    <source>
        <dbReference type="Proteomes" id="UP000658202"/>
    </source>
</evidence>
<evidence type="ECO:0000313" key="11">
    <source>
        <dbReference type="EMBL" id="GGG53808.1"/>
    </source>
</evidence>
<keyword evidence="3" id="KW-0479">Metal-binding</keyword>
<evidence type="ECO:0000256" key="1">
    <source>
        <dbReference type="ARBA" id="ARBA00009388"/>
    </source>
</evidence>
<reference evidence="11" key="1">
    <citation type="journal article" date="2014" name="Int. J. Syst. Evol. Microbiol.">
        <title>Complete genome of a new Firmicutes species belonging to the dominant human colonic microbiota ('Ruminococcus bicirculans') reveals two chromosomes and a selective capacity to utilize plant glucans.</title>
        <authorList>
            <consortium name="NISC Comparative Sequencing Program"/>
            <person name="Wegmann U."/>
            <person name="Louis P."/>
            <person name="Goesmann A."/>
            <person name="Henrissat B."/>
            <person name="Duncan S.H."/>
            <person name="Flint H.J."/>
        </authorList>
    </citation>
    <scope>NUCLEOTIDE SEQUENCE</scope>
    <source>
        <strain evidence="11">CCM 8490</strain>
    </source>
</reference>
<dbReference type="CDD" id="cd09597">
    <property type="entry name" value="M4_TLP"/>
    <property type="match status" value="1"/>
</dbReference>
<comment type="caution">
    <text evidence="12">The sequence shown here is derived from an EMBL/GenBank/DDBJ whole genome shotgun (WGS) entry which is preliminary data.</text>
</comment>
<accession>A0A420DBW8</accession>
<keyword evidence="2" id="KW-0645">Protease</keyword>
<dbReference type="Pfam" id="PF01447">
    <property type="entry name" value="Peptidase_M4"/>
    <property type="match status" value="1"/>
</dbReference>
<dbReference type="InterPro" id="IPR027268">
    <property type="entry name" value="Peptidase_M4/M1_CTD_sf"/>
</dbReference>
<dbReference type="EMBL" id="RAQH01000002">
    <property type="protein sequence ID" value="RKE88942.1"/>
    <property type="molecule type" value="Genomic_DNA"/>
</dbReference>
<evidence type="ECO:0000256" key="4">
    <source>
        <dbReference type="ARBA" id="ARBA00022729"/>
    </source>
</evidence>
<dbReference type="InterPro" id="IPR003961">
    <property type="entry name" value="FN3_dom"/>
</dbReference>
<feature type="signal peptide" evidence="9">
    <location>
        <begin position="1"/>
        <end position="23"/>
    </location>
</feature>
<dbReference type="Gene3D" id="3.10.450.490">
    <property type="match status" value="1"/>
</dbReference>
<feature type="domain" description="Fibronectin type-III" evidence="10">
    <location>
        <begin position="606"/>
        <end position="691"/>
    </location>
</feature>
<evidence type="ECO:0000256" key="6">
    <source>
        <dbReference type="ARBA" id="ARBA00022833"/>
    </source>
</evidence>
<dbReference type="InterPro" id="IPR036116">
    <property type="entry name" value="FN3_sf"/>
</dbReference>
<dbReference type="InterPro" id="IPR023612">
    <property type="entry name" value="Peptidase_M4"/>
</dbReference>
<evidence type="ECO:0000259" key="10">
    <source>
        <dbReference type="PROSITE" id="PS50853"/>
    </source>
</evidence>
<comment type="similarity">
    <text evidence="1">Belongs to the peptidase M4 family.</text>
</comment>
<name>A0A420DBW8_9FLAO</name>
<dbReference type="InterPro" id="IPR050728">
    <property type="entry name" value="Zinc_Metalloprotease_M4"/>
</dbReference>
<dbReference type="GO" id="GO:0006508">
    <property type="term" value="P:proteolysis"/>
    <property type="evidence" value="ECO:0007669"/>
    <property type="project" value="UniProtKB-KW"/>
</dbReference>
<evidence type="ECO:0000256" key="5">
    <source>
        <dbReference type="ARBA" id="ARBA00022801"/>
    </source>
</evidence>
<organism evidence="12 13">
    <name type="scientific">Epilithonimonas arachidiradicis</name>
    <dbReference type="NCBI Taxonomy" id="1617282"/>
    <lineage>
        <taxon>Bacteria</taxon>
        <taxon>Pseudomonadati</taxon>
        <taxon>Bacteroidota</taxon>
        <taxon>Flavobacteriia</taxon>
        <taxon>Flavobacteriales</taxon>
        <taxon>Weeksellaceae</taxon>
        <taxon>Chryseobacterium group</taxon>
        <taxon>Epilithonimonas</taxon>
    </lineage>
</organism>
<dbReference type="SMART" id="SM00060">
    <property type="entry name" value="FN3"/>
    <property type="match status" value="1"/>
</dbReference>
<feature type="active site" evidence="8">
    <location>
        <position position="400"/>
    </location>
</feature>
<dbReference type="AlphaFoldDB" id="A0A420DBW8"/>
<dbReference type="InterPro" id="IPR026444">
    <property type="entry name" value="Secre_tail"/>
</dbReference>
<evidence type="ECO:0000256" key="2">
    <source>
        <dbReference type="ARBA" id="ARBA00022670"/>
    </source>
</evidence>
<dbReference type="OrthoDB" id="291295at2"/>
<dbReference type="CDD" id="cd00063">
    <property type="entry name" value="FN3"/>
    <property type="match status" value="1"/>
</dbReference>
<dbReference type="GO" id="GO:0046872">
    <property type="term" value="F:metal ion binding"/>
    <property type="evidence" value="ECO:0007669"/>
    <property type="project" value="UniProtKB-KW"/>
</dbReference>
<evidence type="ECO:0000313" key="12">
    <source>
        <dbReference type="EMBL" id="RKE88942.1"/>
    </source>
</evidence>
<dbReference type="Pfam" id="PF18962">
    <property type="entry name" value="Por_Secre_tail"/>
    <property type="match status" value="1"/>
</dbReference>
<reference evidence="12 13" key="2">
    <citation type="submission" date="2018-09" db="EMBL/GenBank/DDBJ databases">
        <title>Genomic Encyclopedia of Archaeal and Bacterial Type Strains, Phase II (KMG-II): from individual species to whole genera.</title>
        <authorList>
            <person name="Goeker M."/>
        </authorList>
    </citation>
    <scope>NUCLEOTIDE SEQUENCE [LARGE SCALE GENOMIC DNA]</scope>
    <source>
        <strain evidence="12 13">DSM 27620</strain>
    </source>
</reference>
<reference evidence="14" key="3">
    <citation type="journal article" date="2019" name="Int. J. Syst. Evol. Microbiol.">
        <title>The Global Catalogue of Microorganisms (GCM) 10K type strain sequencing project: providing services to taxonomists for standard genome sequencing and annotation.</title>
        <authorList>
            <consortium name="The Broad Institute Genomics Platform"/>
            <consortium name="The Broad Institute Genome Sequencing Center for Infectious Disease"/>
            <person name="Wu L."/>
            <person name="Ma J."/>
        </authorList>
    </citation>
    <scope>NUCLEOTIDE SEQUENCE [LARGE SCALE GENOMIC DNA]</scope>
    <source>
        <strain evidence="14">CCM 8490</strain>
    </source>
</reference>
<dbReference type="InterPro" id="IPR045474">
    <property type="entry name" value="GEVED"/>
</dbReference>
<evidence type="ECO:0000256" key="8">
    <source>
        <dbReference type="PIRSR" id="PIRSR623612-1"/>
    </source>
</evidence>
<sequence length="922" mass="100963">MKKELLRIGILCSVFGFTLSANAQEYIDKKITEKNRNISLVTFKSDANLKSASKTDLFKEILQLPAGTELRLAKSEKDAKGSFLDEKYQLYYNNVKVEFGNYNLHYKNGNLISMNGEIFDTKNVSISPKISSQSALDRAIQNVGAQKYMWDDAESNVDNYKKPAGELVLLPLQQVDESYKLALAYKFDVFASQPMSRAYIYVDATNGQILLSDAIIKHANGSKHNVLKNELDTDKIVSEVKDSELKNTISKLATGNAATRYSGTQSIETSLNTAGTNYILYDTTRGSGVRTYNAKKSTAIAGAVDFTDADNDWTATEFDNSTWDNAALDAHFGVEKTYDYFKNVHNRNSYDNNGSLLRSYVHYGSNINNAYWSGSYMLYGDGDRTSNFNVLTAFDVTAHELGHGVCSASAALAYQRESGAMNEGLSDIWGAVVEETYLPNKQAFTIGEDITLYAPYYLRSMSNPKSAGQPDTYKGINWQPATVAEGCATPGQDTNDYCGVHTNSGVLNHWYYVLVQGKTGTNDIGKSYSVTGIGFEKASKIVYRLETAFLSPNSTYMNARDFGIQAATELYGAGSAEAIATQDAFYAVGLGAKYNPNGPDTTVPTTPLNLAATSTTNVSTYLTWDASTDNFALDGYNVYKDNVLLGTTYKTSYYVTGLSASTTYNFKVEAKDEAGNKSAFSNTVPVTTLATGNIYCTSQASNTSFMKIQNVKLNTIDNASTGSTGYEDFSYLSTDVTKGSTYTITITPFWSGTVYPLRYRLYIDYNNNGVFTDAGETAWSQTTASSAATVTGTFTIPATAATGRVRVRVQAAYNQTPTSCSTITYGQVEDYSIDIQDVLAVSDVNSFNQTMIYPNPVKDVINIKAKETGESTYKIYNVAGQSVANGKSIENKIDVNQLPTGNYVIELVNKKGEKSTQKFIKK</sequence>
<dbReference type="Gene3D" id="3.10.170.10">
    <property type="match status" value="1"/>
</dbReference>
<dbReference type="Gene3D" id="2.60.40.10">
    <property type="entry name" value="Immunoglobulins"/>
    <property type="match status" value="1"/>
</dbReference>
<reference evidence="11" key="4">
    <citation type="submission" date="2024-05" db="EMBL/GenBank/DDBJ databases">
        <authorList>
            <person name="Sun Q."/>
            <person name="Sedlacek I."/>
        </authorList>
    </citation>
    <scope>NUCLEOTIDE SEQUENCE</scope>
    <source>
        <strain evidence="11">CCM 8490</strain>
    </source>
</reference>
<dbReference type="SUPFAM" id="SSF55486">
    <property type="entry name" value="Metalloproteases ('zincins'), catalytic domain"/>
    <property type="match status" value="1"/>
</dbReference>
<dbReference type="InterPro" id="IPR013856">
    <property type="entry name" value="Peptidase_M4_domain"/>
</dbReference>
<evidence type="ECO:0000256" key="9">
    <source>
        <dbReference type="SAM" id="SignalP"/>
    </source>
</evidence>
<feature type="chain" id="PRO_5019312950" evidence="9">
    <location>
        <begin position="24"/>
        <end position="922"/>
    </location>
</feature>
<evidence type="ECO:0000256" key="7">
    <source>
        <dbReference type="ARBA" id="ARBA00023049"/>
    </source>
</evidence>
<dbReference type="Pfam" id="PF00041">
    <property type="entry name" value="fn3"/>
    <property type="match status" value="1"/>
</dbReference>
<dbReference type="Pfam" id="PF20009">
    <property type="entry name" value="GEVED"/>
    <property type="match status" value="1"/>
</dbReference>
<dbReference type="NCBIfam" id="TIGR04183">
    <property type="entry name" value="Por_Secre_tail"/>
    <property type="match status" value="1"/>
</dbReference>
<dbReference type="InterPro" id="IPR011096">
    <property type="entry name" value="FTP_domain"/>
</dbReference>
<feature type="active site" description="Proton donor" evidence="8">
    <location>
        <position position="501"/>
    </location>
</feature>
<dbReference type="RefSeq" id="WP_120212754.1">
    <property type="nucleotide sequence ID" value="NZ_BMCW01000002.1"/>
</dbReference>
<dbReference type="InterPro" id="IPR013783">
    <property type="entry name" value="Ig-like_fold"/>
</dbReference>
<dbReference type="Pfam" id="PF07504">
    <property type="entry name" value="FTP"/>
    <property type="match status" value="1"/>
</dbReference>
<keyword evidence="5" id="KW-0378">Hydrolase</keyword>
<dbReference type="Proteomes" id="UP000658202">
    <property type="component" value="Unassembled WGS sequence"/>
</dbReference>
<dbReference type="PANTHER" id="PTHR33794:SF1">
    <property type="entry name" value="BACILLOLYSIN"/>
    <property type="match status" value="1"/>
</dbReference>
<dbReference type="Pfam" id="PF02868">
    <property type="entry name" value="Peptidase_M4_C"/>
    <property type="match status" value="1"/>
</dbReference>
<dbReference type="Proteomes" id="UP000285906">
    <property type="component" value="Unassembled WGS sequence"/>
</dbReference>